<gene>
    <name evidence="5" type="ORF">B1B_14246</name>
</gene>
<keyword evidence="1" id="KW-0285">Flavoprotein</keyword>
<dbReference type="InterPro" id="IPR016167">
    <property type="entry name" value="FAD-bd_PCMH_sub1"/>
</dbReference>
<accession>T1AJ52</accession>
<name>T1AJ52_9ZZZZ</name>
<dbReference type="InterPro" id="IPR016169">
    <property type="entry name" value="FAD-bd_PCMH_sub2"/>
</dbReference>
<dbReference type="PANTHER" id="PTHR42659:SF2">
    <property type="entry name" value="XANTHINE DEHYDROGENASE SUBUNIT C-RELATED"/>
    <property type="match status" value="1"/>
</dbReference>
<dbReference type="InterPro" id="IPR036318">
    <property type="entry name" value="FAD-bd_PCMH-like_sf"/>
</dbReference>
<sequence length="327" mass="35989">MHLDPFELHRPTSVDEVVDLARRLEGRFDYLAGGTDLLPNYKMHLNLRPHLVALEDVRELRGRSLDRIGAMERLADLEGDAALLAAYPPLGDAVREIATPLVRASGTVGGNLLVETRCFFFNQSQFWRQSLGFCLKADGDRCHVVPQQKTCYATFSGDLAPALLAVEAEVELAGAGGRRRLPLTALYDAEGDGIQRLTLAPGELLTAVHLPAATRGQPGTYLKLRVRPSYDFPELGVAASGAFDGDRVLRLRIAVGGAEMRPVRHDGLTEALVGEHLSDDRLRTLAEAVQRATRPVHNTFLLPDYRRRLVSVYVRRAVQRLREGSAG</sequence>
<dbReference type="Gene3D" id="3.30.43.10">
    <property type="entry name" value="Uridine Diphospho-n-acetylenolpyruvylglucosamine Reductase, domain 2"/>
    <property type="match status" value="1"/>
</dbReference>
<evidence type="ECO:0000256" key="2">
    <source>
        <dbReference type="ARBA" id="ARBA00022827"/>
    </source>
</evidence>
<dbReference type="Gene3D" id="3.30.390.50">
    <property type="entry name" value="CO dehydrogenase flavoprotein, C-terminal domain"/>
    <property type="match status" value="1"/>
</dbReference>
<feature type="domain" description="FAD-binding PCMH-type" evidence="4">
    <location>
        <begin position="1"/>
        <end position="215"/>
    </location>
</feature>
<keyword evidence="2" id="KW-0274">FAD</keyword>
<evidence type="ECO:0000313" key="5">
    <source>
        <dbReference type="EMBL" id="EQD42025.1"/>
    </source>
</evidence>
<dbReference type="AlphaFoldDB" id="T1AJ52"/>
<dbReference type="SMART" id="SM01092">
    <property type="entry name" value="CO_deh_flav_C"/>
    <property type="match status" value="1"/>
</dbReference>
<evidence type="ECO:0000256" key="3">
    <source>
        <dbReference type="ARBA" id="ARBA00023002"/>
    </source>
</evidence>
<dbReference type="SUPFAM" id="SSF56176">
    <property type="entry name" value="FAD-binding/transporter-associated domain-like"/>
    <property type="match status" value="1"/>
</dbReference>
<evidence type="ECO:0000256" key="1">
    <source>
        <dbReference type="ARBA" id="ARBA00022630"/>
    </source>
</evidence>
<organism evidence="5">
    <name type="scientific">mine drainage metagenome</name>
    <dbReference type="NCBI Taxonomy" id="410659"/>
    <lineage>
        <taxon>unclassified sequences</taxon>
        <taxon>metagenomes</taxon>
        <taxon>ecological metagenomes</taxon>
    </lineage>
</organism>
<proteinExistence type="predicted"/>
<dbReference type="SUPFAM" id="SSF55447">
    <property type="entry name" value="CO dehydrogenase flavoprotein C-terminal domain-like"/>
    <property type="match status" value="1"/>
</dbReference>
<reference evidence="5" key="1">
    <citation type="submission" date="2013-08" db="EMBL/GenBank/DDBJ databases">
        <authorList>
            <person name="Mendez C."/>
            <person name="Richter M."/>
            <person name="Ferrer M."/>
            <person name="Sanchez J."/>
        </authorList>
    </citation>
    <scope>NUCLEOTIDE SEQUENCE</scope>
</reference>
<dbReference type="Pfam" id="PF00941">
    <property type="entry name" value="FAD_binding_5"/>
    <property type="match status" value="1"/>
</dbReference>
<dbReference type="Pfam" id="PF03450">
    <property type="entry name" value="CO_deh_flav_C"/>
    <property type="match status" value="1"/>
</dbReference>
<comment type="caution">
    <text evidence="5">The sequence shown here is derived from an EMBL/GenBank/DDBJ whole genome shotgun (WGS) entry which is preliminary data.</text>
</comment>
<dbReference type="GO" id="GO:0016491">
    <property type="term" value="F:oxidoreductase activity"/>
    <property type="evidence" value="ECO:0007669"/>
    <property type="project" value="UniProtKB-KW"/>
</dbReference>
<reference evidence="5" key="2">
    <citation type="journal article" date="2014" name="ISME J.">
        <title>Microbial stratification in low pH oxic and suboxic macroscopic growths along an acid mine drainage.</title>
        <authorList>
            <person name="Mendez-Garcia C."/>
            <person name="Mesa V."/>
            <person name="Sprenger R.R."/>
            <person name="Richter M."/>
            <person name="Diez M.S."/>
            <person name="Solano J."/>
            <person name="Bargiela R."/>
            <person name="Golyshina O.V."/>
            <person name="Manteca A."/>
            <person name="Ramos J.L."/>
            <person name="Gallego J.R."/>
            <person name="Llorente I."/>
            <person name="Martins Dos Santos V.A."/>
            <person name="Jensen O.N."/>
            <person name="Pelaez A.I."/>
            <person name="Sanchez J."/>
            <person name="Ferrer M."/>
        </authorList>
    </citation>
    <scope>NUCLEOTIDE SEQUENCE</scope>
</reference>
<dbReference type="InterPro" id="IPR036683">
    <property type="entry name" value="CO_DH_flav_C_dom_sf"/>
</dbReference>
<dbReference type="EMBL" id="AUZY01009425">
    <property type="protein sequence ID" value="EQD42025.1"/>
    <property type="molecule type" value="Genomic_DNA"/>
</dbReference>
<dbReference type="InterPro" id="IPR005107">
    <property type="entry name" value="CO_DH_flav_C"/>
</dbReference>
<dbReference type="InterPro" id="IPR002346">
    <property type="entry name" value="Mopterin_DH_FAD-bd"/>
</dbReference>
<dbReference type="InterPro" id="IPR016166">
    <property type="entry name" value="FAD-bd_PCMH"/>
</dbReference>
<keyword evidence="3" id="KW-0560">Oxidoreductase</keyword>
<dbReference type="PANTHER" id="PTHR42659">
    <property type="entry name" value="XANTHINE DEHYDROGENASE SUBUNIT C-RELATED"/>
    <property type="match status" value="1"/>
</dbReference>
<dbReference type="PROSITE" id="PS51387">
    <property type="entry name" value="FAD_PCMH"/>
    <property type="match status" value="1"/>
</dbReference>
<dbReference type="Gene3D" id="3.30.465.10">
    <property type="match status" value="1"/>
</dbReference>
<dbReference type="InterPro" id="IPR051312">
    <property type="entry name" value="Diverse_Substr_Oxidored"/>
</dbReference>
<protein>
    <submittedName>
        <fullName evidence="5">4-hydroxybenzoyl-CoA reductase, beta subunit</fullName>
    </submittedName>
</protein>
<dbReference type="GO" id="GO:0071949">
    <property type="term" value="F:FAD binding"/>
    <property type="evidence" value="ECO:0007669"/>
    <property type="project" value="InterPro"/>
</dbReference>
<evidence type="ECO:0000259" key="4">
    <source>
        <dbReference type="PROSITE" id="PS51387"/>
    </source>
</evidence>